<evidence type="ECO:0000313" key="2">
    <source>
        <dbReference type="Proteomes" id="UP001152888"/>
    </source>
</evidence>
<name>A0A9P0Q0P5_ACAOB</name>
<evidence type="ECO:0000313" key="1">
    <source>
        <dbReference type="EMBL" id="CAH2005775.1"/>
    </source>
</evidence>
<organism evidence="1 2">
    <name type="scientific">Acanthoscelides obtectus</name>
    <name type="common">Bean weevil</name>
    <name type="synonym">Bruchus obtectus</name>
    <dbReference type="NCBI Taxonomy" id="200917"/>
    <lineage>
        <taxon>Eukaryota</taxon>
        <taxon>Metazoa</taxon>
        <taxon>Ecdysozoa</taxon>
        <taxon>Arthropoda</taxon>
        <taxon>Hexapoda</taxon>
        <taxon>Insecta</taxon>
        <taxon>Pterygota</taxon>
        <taxon>Neoptera</taxon>
        <taxon>Endopterygota</taxon>
        <taxon>Coleoptera</taxon>
        <taxon>Polyphaga</taxon>
        <taxon>Cucujiformia</taxon>
        <taxon>Chrysomeloidea</taxon>
        <taxon>Chrysomelidae</taxon>
        <taxon>Bruchinae</taxon>
        <taxon>Bruchini</taxon>
        <taxon>Acanthoscelides</taxon>
    </lineage>
</organism>
<accession>A0A9P0Q0P5</accession>
<sequence length="35" mass="4181">MYLFLTQIELSLPLLEIAKPFLRLLQLWNHIVTVN</sequence>
<keyword evidence="2" id="KW-1185">Reference proteome</keyword>
<reference evidence="1" key="1">
    <citation type="submission" date="2022-03" db="EMBL/GenBank/DDBJ databases">
        <authorList>
            <person name="Sayadi A."/>
        </authorList>
    </citation>
    <scope>NUCLEOTIDE SEQUENCE</scope>
</reference>
<dbReference type="EMBL" id="CAKOFQ010007656">
    <property type="protein sequence ID" value="CAH2005775.1"/>
    <property type="molecule type" value="Genomic_DNA"/>
</dbReference>
<dbReference type="Proteomes" id="UP001152888">
    <property type="component" value="Unassembled WGS sequence"/>
</dbReference>
<comment type="caution">
    <text evidence="1">The sequence shown here is derived from an EMBL/GenBank/DDBJ whole genome shotgun (WGS) entry which is preliminary data.</text>
</comment>
<dbReference type="AlphaFoldDB" id="A0A9P0Q0P5"/>
<proteinExistence type="predicted"/>
<protein>
    <submittedName>
        <fullName evidence="1">Uncharacterized protein</fullName>
    </submittedName>
</protein>
<gene>
    <name evidence="1" type="ORF">ACAOBT_LOCUS28730</name>
</gene>